<sequence length="122" mass="13685">MSEMVHAQLTVRVGGRQPYRVLRLQLGRQVLVDGLVRALWTALQPLRLRPPAPRFWVQTRSRQRRAELEHLSKASCAGILRALGPTGPGALLQVTYFHRRPPDSGPAQMLLEYAGRTVALVE</sequence>
<proteinExistence type="predicted"/>
<name>V6LTK1_9EUKA</name>
<gene>
    <name evidence="1" type="ORF">SS50377_11884</name>
    <name evidence="2" type="ORF">SS50377_22983</name>
</gene>
<evidence type="ECO:0000313" key="3">
    <source>
        <dbReference type="Proteomes" id="UP000018208"/>
    </source>
</evidence>
<reference evidence="2" key="2">
    <citation type="submission" date="2020-12" db="EMBL/GenBank/DDBJ databases">
        <title>New Spironucleus salmonicida genome in near-complete chromosomes.</title>
        <authorList>
            <person name="Xu F."/>
            <person name="Kurt Z."/>
            <person name="Jimenez-Gonzalez A."/>
            <person name="Astvaldsson A."/>
            <person name="Andersson J.O."/>
            <person name="Svard S.G."/>
        </authorList>
    </citation>
    <scope>NUCLEOTIDE SEQUENCE</scope>
    <source>
        <strain evidence="2">ATCC 50377</strain>
    </source>
</reference>
<dbReference type="EMBL" id="AUWU02000003">
    <property type="protein sequence ID" value="KAH0575352.1"/>
    <property type="molecule type" value="Genomic_DNA"/>
</dbReference>
<organism evidence="1">
    <name type="scientific">Spironucleus salmonicida</name>
    <dbReference type="NCBI Taxonomy" id="348837"/>
    <lineage>
        <taxon>Eukaryota</taxon>
        <taxon>Metamonada</taxon>
        <taxon>Diplomonadida</taxon>
        <taxon>Hexamitidae</taxon>
        <taxon>Hexamitinae</taxon>
        <taxon>Spironucleus</taxon>
    </lineage>
</organism>
<dbReference type="Proteomes" id="UP000018208">
    <property type="component" value="Unassembled WGS sequence"/>
</dbReference>
<protein>
    <submittedName>
        <fullName evidence="1">Uncharacterized protein</fullName>
    </submittedName>
</protein>
<reference evidence="1 2" key="1">
    <citation type="journal article" date="2014" name="PLoS Genet.">
        <title>The Genome of Spironucleus salmonicida Highlights a Fish Pathogen Adapted to Fluctuating Environments.</title>
        <authorList>
            <person name="Xu F."/>
            <person name="Jerlstrom-Hultqvist J."/>
            <person name="Einarsson E."/>
            <person name="Astvaldsson A."/>
            <person name="Svard S.G."/>
            <person name="Andersson J.O."/>
        </authorList>
    </citation>
    <scope>NUCLEOTIDE SEQUENCE</scope>
    <source>
        <strain evidence="2">ATCC 50377</strain>
    </source>
</reference>
<evidence type="ECO:0000313" key="2">
    <source>
        <dbReference type="EMBL" id="KAH0575352.1"/>
    </source>
</evidence>
<evidence type="ECO:0000313" key="1">
    <source>
        <dbReference type="EMBL" id="EST47972.1"/>
    </source>
</evidence>
<dbReference type="EMBL" id="KI546014">
    <property type="protein sequence ID" value="EST47972.1"/>
    <property type="molecule type" value="Genomic_DNA"/>
</dbReference>
<dbReference type="AlphaFoldDB" id="V6LTK1"/>
<accession>V6LTK1</accession>
<keyword evidence="3" id="KW-1185">Reference proteome</keyword>
<dbReference type="VEuPathDB" id="GiardiaDB:SS50377_22983"/>